<reference evidence="5 6" key="1">
    <citation type="submission" date="2014-11" db="EMBL/GenBank/DDBJ databases">
        <authorList>
            <person name="Zhu J."/>
            <person name="Qi W."/>
            <person name="Song R."/>
        </authorList>
    </citation>
    <scope>NUCLEOTIDE SEQUENCE [LARGE SCALE GENOMIC DNA]</scope>
</reference>
<dbReference type="GO" id="GO:0022625">
    <property type="term" value="C:cytosolic large ribosomal subunit"/>
    <property type="evidence" value="ECO:0007669"/>
    <property type="project" value="InterPro"/>
</dbReference>
<evidence type="ECO:0008006" key="7">
    <source>
        <dbReference type="Google" id="ProtNLM"/>
    </source>
</evidence>
<protein>
    <recommendedName>
        <fullName evidence="7">60S ribosomal protein L35</fullName>
    </recommendedName>
</protein>
<dbReference type="InterPro" id="IPR045059">
    <property type="entry name" value="Ribosomal_uL29_euk"/>
</dbReference>
<dbReference type="GO" id="GO:0006412">
    <property type="term" value="P:translation"/>
    <property type="evidence" value="ECO:0007669"/>
    <property type="project" value="InterPro"/>
</dbReference>
<dbReference type="GO" id="GO:0003729">
    <property type="term" value="F:mRNA binding"/>
    <property type="evidence" value="ECO:0007669"/>
    <property type="project" value="TreeGrafter"/>
</dbReference>
<organism evidence="5 6">
    <name type="scientific">Vitrella brassicaformis (strain CCMP3155)</name>
    <dbReference type="NCBI Taxonomy" id="1169540"/>
    <lineage>
        <taxon>Eukaryota</taxon>
        <taxon>Sar</taxon>
        <taxon>Alveolata</taxon>
        <taxon>Colpodellida</taxon>
        <taxon>Vitrellaceae</taxon>
        <taxon>Vitrella</taxon>
    </lineage>
</organism>
<dbReference type="InterPro" id="IPR036049">
    <property type="entry name" value="Ribosomal_uL29_sf"/>
</dbReference>
<dbReference type="SUPFAM" id="SSF46561">
    <property type="entry name" value="Ribosomal protein L29 (L29p)"/>
    <property type="match status" value="1"/>
</dbReference>
<dbReference type="FunFam" id="1.10.287.310:FF:000002">
    <property type="entry name" value="60S ribosomal protein L35"/>
    <property type="match status" value="1"/>
</dbReference>
<dbReference type="Gene3D" id="1.10.287.310">
    <property type="match status" value="1"/>
</dbReference>
<dbReference type="GO" id="GO:0003735">
    <property type="term" value="F:structural constituent of ribosome"/>
    <property type="evidence" value="ECO:0007669"/>
    <property type="project" value="InterPro"/>
</dbReference>
<accession>A0A0G4FB00</accession>
<dbReference type="Proteomes" id="UP000041254">
    <property type="component" value="Unassembled WGS sequence"/>
</dbReference>
<evidence type="ECO:0000256" key="2">
    <source>
        <dbReference type="ARBA" id="ARBA00022980"/>
    </source>
</evidence>
<dbReference type="InterPro" id="IPR018254">
    <property type="entry name" value="Ribosomal_uL29_CS"/>
</dbReference>
<dbReference type="PhylomeDB" id="A0A0G4FB00"/>
<dbReference type="InterPro" id="IPR001854">
    <property type="entry name" value="Ribosomal_uL29"/>
</dbReference>
<evidence type="ECO:0000313" key="6">
    <source>
        <dbReference type="Proteomes" id="UP000041254"/>
    </source>
</evidence>
<dbReference type="VEuPathDB" id="CryptoDB:Vbra_14858"/>
<dbReference type="OMA" id="NMANECI"/>
<proteinExistence type="inferred from homology"/>
<evidence type="ECO:0000256" key="1">
    <source>
        <dbReference type="ARBA" id="ARBA00009254"/>
    </source>
</evidence>
<dbReference type="Pfam" id="PF00831">
    <property type="entry name" value="Ribosomal_L29"/>
    <property type="match status" value="1"/>
</dbReference>
<evidence type="ECO:0000256" key="4">
    <source>
        <dbReference type="SAM" id="MobiDB-lite"/>
    </source>
</evidence>
<dbReference type="OrthoDB" id="528635at2759"/>
<dbReference type="FunCoup" id="A0A0G4FB00">
    <property type="interactions" value="466"/>
</dbReference>
<keyword evidence="2" id="KW-0689">Ribosomal protein</keyword>
<dbReference type="AlphaFoldDB" id="A0A0G4FB00"/>
<dbReference type="EMBL" id="CDMY01000400">
    <property type="protein sequence ID" value="CEM10072.1"/>
    <property type="molecule type" value="Genomic_DNA"/>
</dbReference>
<dbReference type="HAMAP" id="MF_00374">
    <property type="entry name" value="Ribosomal_uL29"/>
    <property type="match status" value="1"/>
</dbReference>
<sequence>MVGKTKAHELRNSSEKELLKKLEEYQNELASLRVAKVTGGAASKLAKIKIVRKSIARILTVYNQKRKEEARKEWDKKKYKPIDIRQKKTRAKRRKIPAGFAKPTVKETKKQMNIKTRRYAVKA</sequence>
<feature type="region of interest" description="Disordered" evidence="4">
    <location>
        <begin position="81"/>
        <end position="109"/>
    </location>
</feature>
<keyword evidence="6" id="KW-1185">Reference proteome</keyword>
<dbReference type="PANTHER" id="PTHR45722">
    <property type="entry name" value="60S RIBOSOMAL PROTEIN L35"/>
    <property type="match status" value="1"/>
</dbReference>
<comment type="similarity">
    <text evidence="1">Belongs to the universal ribosomal protein uL29 family.</text>
</comment>
<keyword evidence="3" id="KW-0687">Ribonucleoprotein</keyword>
<name>A0A0G4FB00_VITBC</name>
<evidence type="ECO:0000313" key="5">
    <source>
        <dbReference type="EMBL" id="CEM10072.1"/>
    </source>
</evidence>
<dbReference type="NCBIfam" id="TIGR00012">
    <property type="entry name" value="L29"/>
    <property type="match status" value="1"/>
</dbReference>
<dbReference type="PROSITE" id="PS00579">
    <property type="entry name" value="RIBOSOMAL_L29"/>
    <property type="match status" value="1"/>
</dbReference>
<dbReference type="STRING" id="1169540.A0A0G4FB00"/>
<gene>
    <name evidence="5" type="ORF">Vbra_14858</name>
</gene>
<dbReference type="PANTHER" id="PTHR45722:SF2">
    <property type="entry name" value="LARGE RIBOSOMAL SUBUNIT PROTEIN UL29-RELATED"/>
    <property type="match status" value="1"/>
</dbReference>
<dbReference type="GO" id="GO:0000463">
    <property type="term" value="P:maturation of LSU-rRNA from tricistronic rRNA transcript (SSU-rRNA, 5.8S rRNA, LSU-rRNA)"/>
    <property type="evidence" value="ECO:0007669"/>
    <property type="project" value="InterPro"/>
</dbReference>
<dbReference type="Gene3D" id="6.10.250.3450">
    <property type="match status" value="1"/>
</dbReference>
<feature type="compositionally biased region" description="Basic residues" evidence="4">
    <location>
        <begin position="87"/>
        <end position="96"/>
    </location>
</feature>
<dbReference type="InParanoid" id="A0A0G4FB00"/>
<evidence type="ECO:0000256" key="3">
    <source>
        <dbReference type="ARBA" id="ARBA00023274"/>
    </source>
</evidence>